<keyword evidence="2" id="KW-1133">Transmembrane helix</keyword>
<evidence type="ECO:0000259" key="3">
    <source>
        <dbReference type="Pfam" id="PF24633"/>
    </source>
</evidence>
<dbReference type="SUPFAM" id="SSF69318">
    <property type="entry name" value="Integrin alpha N-terminal domain"/>
    <property type="match status" value="6"/>
</dbReference>
<dbReference type="InterPro" id="IPR028994">
    <property type="entry name" value="Integrin_alpha_N"/>
</dbReference>
<sequence length="3308" mass="341399">MRLVTADFDSDGDIDVAFGTYAGLLVWVENLFPVVGFANVSRVVVSAIDGDSLRIAGLAAGDLTGQHGPDLVVGIPNPKHGLSWYANLGGGRFSSRRAIDSSVISGDVDVVVYDLDNDGDLDLVWTSDNIDDMFYAYNVNGSFPARIYGGSAFALFSVDVGDTNNDGVPELYYTSSFRDPLRYVILGQTSNAKVHSVEYYIRDTVIGDFNGDGLDDIHAVDVDSDGDLDLMYGTGPKASSAPGDSVQIAVNDGNGVFSAFDVGMGVTSSVSVGDFNLDGFPDVIVQGGITPLVLINPRSNSSTDWGAVQPFPLTTWTDPAANAVAVSVADLNADSHADIVVAKDDGTALIVHTLETDWYDVTTVVELGLDGQPVLGMALVDVDADGDVDVMAASATTLVALTNSDGQGRVWSPPSILASGLPWSTTFVALTVAPDGSAAALGLANGSIAWIPTSSGAISLLEHTILDSLTLRGLACGDIDADLQPDVVGWTDAQLVLWISSASAPMNLSLPFTSVSAVVLGDVDRDGLADLVMLSTTNAAVAWRRNLGSAAFSDFHRLDLPDSLSSPKGLAVDPIRGIIVSQRNKGMYAFRDGLTDDNSLLTSSIGADGIALADADGNGHDDVIGWNLGSAVFWLESQAVLAVEDRQLEFSEPELVTASVPFSPVIVDLDLDGDLDVVGFVGSTLGWLANLDGLSSFSSFNDIAAFVSPLGLAAADFDHDGDLDLVVGSASVDPLVLLFNDNGRGGFGSQQQFHPAGLVSINHIAVGDVDADSWPDVVAIGSSGATNDVVYYRNVGATFADAVHVGSLAPVPDAAFVRYQVFLGHMDALTSHLDVLTSLCFLPVADVGDVNGDGCLDLVTVGASTEGQPKRSLLVLPSNCLGGFDDTVDIATYFDYADVVSEIVLADMDADGNLDIVVSTEDTVTVYSSVDGFGAVRRQTASLQSRVATAAVDVDGDGYLDVFSRSSTFSNGLFVALQNARDADTVYTPQTRPLDLRLAPCMLDRFSFACVAANIAASSRCVADTLMLEPGVYSCVADAHFVLTHSVVLRAAVPGSVIFECADAAAGRGRVLFTVAEHPQPTVATVGRLVLDGVEVRGMETALAELHGTPGLRVNGNGAALELRNATIRGCRASEPGDDQVMVDVGVGGAVLASGGGRVAATGSLFADNSAAGEGGSLAVRGSGTVAELEKSVIDGSMAGRGGGVSVSGGARLEVRDGTVIRGCTASGDGGGAWVGPGGAALAMVGGEVSDNTAGGIGSGGGLHVVGGSQADLDGVTVRGNRAGSAGGGLAIVASSVSSGLAVARASVDVPEVTAVSGDAERAKAGYAAANRLSDCVITGNTAGTFGHGLAVCGEGVGVSGAATRWRDNAGRDDVFVCAAEGVAASLAGPETVPWLRVASDAAAEVLTASSGTRIAAPLSRLEWVTAPAGTVTSGDGPRATVVGVDWLGREHIEPELDVAVVVDAPSGMLVSGETTSAMSQAVTAVPGVSVSVLASVASSVPLPAPVSMRVEAVTSRSGGHTVGGLAAAFEVTGCGMGAGASVQSTVSGNMVVDVVVCAACVEGTMSTSVSLDGCVAVPSCPLNTQRLAGSGAINVTSGSGVDDCVCKPGFWSRTGRSGVACDACPRGGVCDGGLDSPRAAPGFFPDADSEAVFVACPASEACLGSGQCAAGYTARLCAQCADGYFALGGRCRKCRPVANAMVTVALLIGALVVTGVLLAFNLTEGLRYKFVAAMIGLNGLQMSAIYGRLDFEWGPVARVYFDIASAVNLDVELTSPECSLVRGADVWVLKWALTLILPVFVALAICGAAAVYGLLIAQGVSWFGSKNLRQLVSACWRTQFQIVVLLYLPLTSAAMAPFGCKRDASGRWQLSADPSRSCYNSAWVRGLLGPSLAAIGVYAFGLPLLVGWVLMSRRRAMEPVSFVLRYGFLVGRFSESGWWFETAIMARKAGLVLCMTFMFTDEGKARMGVIALGLALAHLVYVRPYASDFHNRLAMLVLAATTLVLYAGTFEDAPLRMAWVSTWVVVILIALVSGNGYDLWRMQRSEKAIEDAEYFVAGGFATALASASGERPRSASVEMGTVMVEGVAWETLGSGNELALSSVGASPGHTVSPHPSFGQLTASPLAKHVVWPGIYSLTTPMEAGDVDGDGDIDVVVTGTGAAIMWLANAHPALGFSGHGVIEAADTTSGNLRVAALVVADLTGNGVVDVAACSFVPLRAIVWYENRGGGEFARRRVLGTDSTMNFYPRILATDIDADGDLDLVWSLGDAGKFWWALNLELIYYQDGIGATPDAILYGSYGASAWFRNNGASFSQMPSFTTRAVESRFIAADFDNDTDVDIEYVYRQSSSEARLVRAVNDGTGNFDVHEYVLPNRGSWSFVSVDINGDDVRDVIVALDSTMELIVSPSNVSDWITTPRQQVGTTTKAPFVTPTGSIVAAGDVDGDGDGDVVYLASDGSVVLVEALTINSYAGPRHVDAGLSGAGAVVGLELVDVNRDGSADIVAACADAVVLAASDGLAWNISTLANVSDTSASIAALCAVPDGSGVAAVTSNGTVIWIPGNGSSGIALPDSSIRLFGARGAVCGNVDGAGAPDVLVWNDEAVVVWYAEAAGTWSSAVVDVPLSNLVGVAVGDVDGDGTNDIGVVSSSGGGWMRGDGARGFGPLLQVSVPLGVPVDVAITPARGLVVSASSSSTKSNTYAFRGGAVAEVEQVADNGGKLTVVDMDGDGDDDLFVATSSTVTWFETADALPMSGVGFARGTNVYHELVLDVVLADLDLDGDTDAVIRTPDVVGWLPNLNGEVSFGALTPVSTTTASYVAVADMDDDGDLDVVVAAAALAWHANQDGRGRFGSGRAISSPLTTLTGIRKILIVDANRDGSPDVLTSSDSLTALFLYTGTGIASELAVTGTGSSKVYVGEFDNLSSAVDVVVFEDVTPHTDVVVYVADAGGYREASRTTVLNKRVTSSGFAAASGDMDGNGCTDLVVSGGNGEVVPGKPLMLTWWKSNCSGGFSIQHIQNYGQAMDYVGIVDVDGDGRLDVVATSSNTYSSASFTVFSTKDGLVWSAMTAAVSGTRTWRAVADVNGDGLLDAVTYSSGGVRVALQSGRDADTVYTPQTRPLDLRLAPCMLDRFSFACVAANIAASSRCVADTLMLEPGVYSCVADAHFVLTHSVVLRAAVPGSVIFECADAAAGRGRVLFTVAEHPQPTVATVGRLVLDGVEVRGMETALAELHGTPGLRVNGNGAALELRNATIRGCRASEPGDDQVMPTKKNVPAKQKYYRRLKLHSSQRKDRANCKIRALKASLGLIE</sequence>
<dbReference type="PANTHER" id="PTHR44103:SF1">
    <property type="entry name" value="PROPROTEIN CONVERTASE P"/>
    <property type="match status" value="1"/>
</dbReference>
<dbReference type="Pfam" id="PF24633">
    <property type="entry name" value="DUF7630"/>
    <property type="match status" value="1"/>
</dbReference>
<dbReference type="GeneID" id="25569794"/>
<feature type="transmembrane region" description="Helical" evidence="2">
    <location>
        <begin position="2021"/>
        <end position="2041"/>
    </location>
</feature>
<evidence type="ECO:0000313" key="4">
    <source>
        <dbReference type="EMBL" id="KNC49428.1"/>
    </source>
</evidence>
<organism evidence="4 5">
    <name type="scientific">Thecamonas trahens ATCC 50062</name>
    <dbReference type="NCBI Taxonomy" id="461836"/>
    <lineage>
        <taxon>Eukaryota</taxon>
        <taxon>Apusozoa</taxon>
        <taxon>Apusomonadida</taxon>
        <taxon>Apusomonadidae</taxon>
        <taxon>Thecamonas</taxon>
    </lineage>
</organism>
<dbReference type="SUPFAM" id="SSF51126">
    <property type="entry name" value="Pectin lyase-like"/>
    <property type="match status" value="1"/>
</dbReference>
<accession>A0A0L0DDP0</accession>
<feature type="transmembrane region" description="Helical" evidence="2">
    <location>
        <begin position="1701"/>
        <end position="1724"/>
    </location>
</feature>
<dbReference type="EMBL" id="GL349455">
    <property type="protein sequence ID" value="KNC49428.1"/>
    <property type="molecule type" value="Genomic_DNA"/>
</dbReference>
<protein>
    <recommendedName>
        <fullName evidence="3">DUF7630 domain-containing protein</fullName>
    </recommendedName>
</protein>
<evidence type="ECO:0000256" key="2">
    <source>
        <dbReference type="SAM" id="Phobius"/>
    </source>
</evidence>
<evidence type="ECO:0000256" key="1">
    <source>
        <dbReference type="ARBA" id="ARBA00022729"/>
    </source>
</evidence>
<keyword evidence="1" id="KW-0732">Signal</keyword>
<gene>
    <name evidence="4" type="ORF">AMSG_11879</name>
</gene>
<keyword evidence="2" id="KW-0472">Membrane</keyword>
<feature type="transmembrane region" description="Helical" evidence="2">
    <location>
        <begin position="1990"/>
        <end position="2009"/>
    </location>
</feature>
<proteinExistence type="predicted"/>
<dbReference type="RefSeq" id="XP_013757920.1">
    <property type="nucleotide sequence ID" value="XM_013902466.1"/>
</dbReference>
<feature type="transmembrane region" description="Helical" evidence="2">
    <location>
        <begin position="1792"/>
        <end position="1818"/>
    </location>
</feature>
<dbReference type="Gene3D" id="2.40.128.340">
    <property type="match status" value="1"/>
</dbReference>
<reference evidence="4 5" key="1">
    <citation type="submission" date="2010-05" db="EMBL/GenBank/DDBJ databases">
        <title>The Genome Sequence of Thecamonas trahens ATCC 50062.</title>
        <authorList>
            <consortium name="The Broad Institute Genome Sequencing Platform"/>
            <person name="Russ C."/>
            <person name="Cuomo C."/>
            <person name="Shea T."/>
            <person name="Young S.K."/>
            <person name="Zeng Q."/>
            <person name="Koehrsen M."/>
            <person name="Haas B."/>
            <person name="Borodovsky M."/>
            <person name="Guigo R."/>
            <person name="Alvarado L."/>
            <person name="Berlin A."/>
            <person name="Bochicchio J."/>
            <person name="Borenstein D."/>
            <person name="Chapman S."/>
            <person name="Chen Z."/>
            <person name="Freedman E."/>
            <person name="Gellesch M."/>
            <person name="Goldberg J."/>
            <person name="Griggs A."/>
            <person name="Gujja S."/>
            <person name="Heilman E."/>
            <person name="Heiman D."/>
            <person name="Hepburn T."/>
            <person name="Howarth C."/>
            <person name="Jen D."/>
            <person name="Larson L."/>
            <person name="Mehta T."/>
            <person name="Park D."/>
            <person name="Pearson M."/>
            <person name="Roberts A."/>
            <person name="Saif S."/>
            <person name="Shenoy N."/>
            <person name="Sisk P."/>
            <person name="Stolte C."/>
            <person name="Sykes S."/>
            <person name="Thomson T."/>
            <person name="Walk T."/>
            <person name="White J."/>
            <person name="Yandava C."/>
            <person name="Burger G."/>
            <person name="Gray M.W."/>
            <person name="Holland P.W.H."/>
            <person name="King N."/>
            <person name="Lang F.B.F."/>
            <person name="Roger A.J."/>
            <person name="Ruiz-Trillo I."/>
            <person name="Lander E."/>
            <person name="Nusbaum C."/>
        </authorList>
    </citation>
    <scope>NUCLEOTIDE SEQUENCE [LARGE SCALE GENOMIC DNA]</scope>
    <source>
        <strain evidence="4 5">ATCC 50062</strain>
    </source>
</reference>
<feature type="transmembrane region" description="Helical" evidence="2">
    <location>
        <begin position="1893"/>
        <end position="1912"/>
    </location>
</feature>
<name>A0A0L0DDP0_THETB</name>
<evidence type="ECO:0000313" key="5">
    <source>
        <dbReference type="Proteomes" id="UP000054408"/>
    </source>
</evidence>
<dbReference type="PANTHER" id="PTHR44103">
    <property type="entry name" value="PROPROTEIN CONVERTASE P"/>
    <property type="match status" value="1"/>
</dbReference>
<dbReference type="Proteomes" id="UP000054408">
    <property type="component" value="Unassembled WGS sequence"/>
</dbReference>
<dbReference type="Pfam" id="PF13517">
    <property type="entry name" value="FG-GAP_3"/>
    <property type="match status" value="5"/>
</dbReference>
<keyword evidence="2" id="KW-0812">Transmembrane</keyword>
<dbReference type="InterPro" id="IPR013517">
    <property type="entry name" value="FG-GAP"/>
</dbReference>
<feature type="domain" description="DUF7630" evidence="3">
    <location>
        <begin position="1654"/>
        <end position="1695"/>
    </location>
</feature>
<dbReference type="InterPro" id="IPR056047">
    <property type="entry name" value="CRMPA-like_DUF7630"/>
</dbReference>
<feature type="transmembrane region" description="Helical" evidence="2">
    <location>
        <begin position="1966"/>
        <end position="1983"/>
    </location>
</feature>
<dbReference type="InterPro" id="IPR011050">
    <property type="entry name" value="Pectin_lyase_fold/virulence"/>
</dbReference>
<keyword evidence="5" id="KW-1185">Reference proteome</keyword>
<dbReference type="Gene3D" id="2.130.10.130">
    <property type="entry name" value="Integrin alpha, N-terminal"/>
    <property type="match status" value="3"/>
</dbReference>